<dbReference type="Gene3D" id="1.25.40.290">
    <property type="entry name" value="ARM repeat domains"/>
    <property type="match status" value="1"/>
</dbReference>
<name>A0A1H7JP80_9LACT</name>
<dbReference type="Gene3D" id="1.20.1660.10">
    <property type="entry name" value="Hypothetical protein (EF3068)"/>
    <property type="match status" value="1"/>
</dbReference>
<dbReference type="AlphaFoldDB" id="A0A1H7JP80"/>
<dbReference type="EMBL" id="FNZU01000006">
    <property type="protein sequence ID" value="SEK75730.1"/>
    <property type="molecule type" value="Genomic_DNA"/>
</dbReference>
<dbReference type="CDD" id="cd07064">
    <property type="entry name" value="AlkD_like_1"/>
    <property type="match status" value="1"/>
</dbReference>
<dbReference type="OrthoDB" id="9775346at2"/>
<organism evidence="1 2">
    <name type="scientific">Alkalibacterium pelagium</name>
    <dbReference type="NCBI Taxonomy" id="426702"/>
    <lineage>
        <taxon>Bacteria</taxon>
        <taxon>Bacillati</taxon>
        <taxon>Bacillota</taxon>
        <taxon>Bacilli</taxon>
        <taxon>Lactobacillales</taxon>
        <taxon>Carnobacteriaceae</taxon>
        <taxon>Alkalibacterium</taxon>
    </lineage>
</organism>
<evidence type="ECO:0000313" key="2">
    <source>
        <dbReference type="Proteomes" id="UP000199081"/>
    </source>
</evidence>
<dbReference type="PANTHER" id="PTHR34070:SF1">
    <property type="entry name" value="DNA ALKYLATION REPAIR PROTEIN"/>
    <property type="match status" value="1"/>
</dbReference>
<accession>A0A1H7JP80</accession>
<gene>
    <name evidence="1" type="ORF">SAMN04488099_1062</name>
</gene>
<protein>
    <submittedName>
        <fullName evidence="1">3-methyladenine DNA glycosylase AlkD</fullName>
    </submittedName>
</protein>
<keyword evidence="2" id="KW-1185">Reference proteome</keyword>
<dbReference type="InterPro" id="IPR014825">
    <property type="entry name" value="DNA_alkylation"/>
</dbReference>
<dbReference type="Pfam" id="PF08713">
    <property type="entry name" value="DNA_alkylation"/>
    <property type="match status" value="1"/>
</dbReference>
<dbReference type="RefSeq" id="WP_091480328.1">
    <property type="nucleotide sequence ID" value="NZ_BJYC01000008.1"/>
</dbReference>
<dbReference type="Proteomes" id="UP000199081">
    <property type="component" value="Unassembled WGS sequence"/>
</dbReference>
<dbReference type="STRING" id="426702.SAMN04488099_1062"/>
<dbReference type="SUPFAM" id="SSF48371">
    <property type="entry name" value="ARM repeat"/>
    <property type="match status" value="1"/>
</dbReference>
<reference evidence="2" key="1">
    <citation type="submission" date="2016-10" db="EMBL/GenBank/DDBJ databases">
        <authorList>
            <person name="Varghese N."/>
            <person name="Submissions S."/>
        </authorList>
    </citation>
    <scope>NUCLEOTIDE SEQUENCE [LARGE SCALE GENOMIC DNA]</scope>
    <source>
        <strain evidence="2">DSM 19183</strain>
    </source>
</reference>
<sequence>MDRYELIEAMERYRDPVKAVQMKKYMKDQFKFLGLQSVKRRDVSRPFLSSLKNSALDWQLVFFLWEQPYREYQYIACDYLLQKKDDLSIEDVDNIRQLALDKSWWDTIDNLDKLIGTIALKHPELNDSLLDWSKEDNIWLRRIAIDHQRMRKKQTDTVLLEQIIVNNLNQTEFFINKAIGWSLRDYSKTDPKWVRRFIETHRQEMAPLSVREASKYL</sequence>
<dbReference type="InterPro" id="IPR016024">
    <property type="entry name" value="ARM-type_fold"/>
</dbReference>
<evidence type="ECO:0000313" key="1">
    <source>
        <dbReference type="EMBL" id="SEK75730.1"/>
    </source>
</evidence>
<dbReference type="PANTHER" id="PTHR34070">
    <property type="entry name" value="ARMADILLO-TYPE FOLD"/>
    <property type="match status" value="1"/>
</dbReference>
<proteinExistence type="predicted"/>